<dbReference type="Proteomes" id="UP000309038">
    <property type="component" value="Unassembled WGS sequence"/>
</dbReference>
<accession>A0A4S4KPF8</accession>
<evidence type="ECO:0000256" key="8">
    <source>
        <dbReference type="RuleBase" id="RU000363"/>
    </source>
</evidence>
<dbReference type="PRINTS" id="PR00080">
    <property type="entry name" value="SDRFAMILY"/>
</dbReference>
<dbReference type="PIRSF" id="PIRSF000126">
    <property type="entry name" value="11-beta-HSD1"/>
    <property type="match status" value="1"/>
</dbReference>
<dbReference type="PRINTS" id="PR00081">
    <property type="entry name" value="GDHRDH"/>
</dbReference>
<organism evidence="10 11">
    <name type="scientific">Hermanssonia centrifuga</name>
    <dbReference type="NCBI Taxonomy" id="98765"/>
    <lineage>
        <taxon>Eukaryota</taxon>
        <taxon>Fungi</taxon>
        <taxon>Dikarya</taxon>
        <taxon>Basidiomycota</taxon>
        <taxon>Agaricomycotina</taxon>
        <taxon>Agaricomycetes</taxon>
        <taxon>Polyporales</taxon>
        <taxon>Meruliaceae</taxon>
        <taxon>Hermanssonia</taxon>
    </lineage>
</organism>
<evidence type="ECO:0000256" key="7">
    <source>
        <dbReference type="ARBA" id="ARBA00023160"/>
    </source>
</evidence>
<keyword evidence="5" id="KW-0560">Oxidoreductase</keyword>
<dbReference type="InterPro" id="IPR020904">
    <property type="entry name" value="Sc_DH/Rdtase_CS"/>
</dbReference>
<dbReference type="GO" id="GO:0005783">
    <property type="term" value="C:endoplasmic reticulum"/>
    <property type="evidence" value="ECO:0007669"/>
    <property type="project" value="TreeGrafter"/>
</dbReference>
<sequence length="360" mass="38822">MTSFLDLLPFRTIPSSYVLATLLALGTLTLGKFLVKALGVLLQTFVLPGKSVKKYGAGKGAWAVVTGASEGIGREYALQLAKKGFNVLVLARNATALNALVSEITATVPAGKSVQARSLVMDFSKLDNATQWSAFHTEIANMDIGVLVNNVGRSHSYPADFVDAPEEEVDNILSININATVKVTRAVLPGMIKRKRGLILSSGSLAGISIVSPMLAPYAASKAFLASFSAALSEEVKGKGIDVETVNTYFVVFEHVENPQVQHYVPNPEGVRSLGPSSGLLYASSAQKVASSYFYQIGSPCGALWTGRPTLSTPYWSHSLLDWAMNVIGWKGLFGRIAHKTHIDIRRRALRKLEREAKKQ</sequence>
<dbReference type="PANTHER" id="PTHR43086">
    <property type="entry name" value="VERY-LONG-CHAIN 3-OXOOACYL-COA REDUCTASE"/>
    <property type="match status" value="1"/>
</dbReference>
<dbReference type="CDD" id="cd05356">
    <property type="entry name" value="17beta-HSD1_like_SDR_c"/>
    <property type="match status" value="1"/>
</dbReference>
<keyword evidence="2" id="KW-0444">Lipid biosynthesis</keyword>
<keyword evidence="7" id="KW-0275">Fatty acid biosynthesis</keyword>
<dbReference type="InterPro" id="IPR036291">
    <property type="entry name" value="NAD(P)-bd_dom_sf"/>
</dbReference>
<dbReference type="PANTHER" id="PTHR43086:SF2">
    <property type="entry name" value="HYDROXYSTEROID DEHYDROGENASE-LIKE PROTEIN 1"/>
    <property type="match status" value="1"/>
</dbReference>
<keyword evidence="9" id="KW-0812">Transmembrane</keyword>
<keyword evidence="9" id="KW-1133">Transmembrane helix</keyword>
<dbReference type="GO" id="GO:0030497">
    <property type="term" value="P:fatty acid elongation"/>
    <property type="evidence" value="ECO:0007669"/>
    <property type="project" value="TreeGrafter"/>
</dbReference>
<dbReference type="AlphaFoldDB" id="A0A4S4KPF8"/>
<dbReference type="EMBL" id="SGPJ01000109">
    <property type="protein sequence ID" value="THG98659.1"/>
    <property type="molecule type" value="Genomic_DNA"/>
</dbReference>
<evidence type="ECO:0008006" key="12">
    <source>
        <dbReference type="Google" id="ProtNLM"/>
    </source>
</evidence>
<evidence type="ECO:0000313" key="10">
    <source>
        <dbReference type="EMBL" id="THG98659.1"/>
    </source>
</evidence>
<evidence type="ECO:0000256" key="3">
    <source>
        <dbReference type="ARBA" id="ARBA00022832"/>
    </source>
</evidence>
<protein>
    <recommendedName>
        <fullName evidence="12">Very-long-chain 3-oxoacyl-CoA reductase</fullName>
    </recommendedName>
</protein>
<evidence type="ECO:0000256" key="9">
    <source>
        <dbReference type="SAM" id="Phobius"/>
    </source>
</evidence>
<comment type="pathway">
    <text evidence="1">Lipid metabolism; fatty acid biosynthesis.</text>
</comment>
<evidence type="ECO:0000256" key="6">
    <source>
        <dbReference type="ARBA" id="ARBA00023098"/>
    </source>
</evidence>
<dbReference type="Pfam" id="PF00106">
    <property type="entry name" value="adh_short"/>
    <property type="match status" value="1"/>
</dbReference>
<evidence type="ECO:0000256" key="1">
    <source>
        <dbReference type="ARBA" id="ARBA00005194"/>
    </source>
</evidence>
<feature type="transmembrane region" description="Helical" evidence="9">
    <location>
        <begin position="198"/>
        <end position="220"/>
    </location>
</feature>
<dbReference type="Gene3D" id="3.40.50.720">
    <property type="entry name" value="NAD(P)-binding Rossmann-like Domain"/>
    <property type="match status" value="1"/>
</dbReference>
<keyword evidence="3" id="KW-0276">Fatty acid metabolism</keyword>
<keyword evidence="11" id="KW-1185">Reference proteome</keyword>
<comment type="caution">
    <text evidence="10">The sequence shown here is derived from an EMBL/GenBank/DDBJ whole genome shotgun (WGS) entry which is preliminary data.</text>
</comment>
<dbReference type="PROSITE" id="PS00061">
    <property type="entry name" value="ADH_SHORT"/>
    <property type="match status" value="1"/>
</dbReference>
<name>A0A4S4KPF8_9APHY</name>
<keyword evidence="4" id="KW-0521">NADP</keyword>
<comment type="similarity">
    <text evidence="8">Belongs to the short-chain dehydrogenases/reductases (SDR) family.</text>
</comment>
<keyword evidence="6" id="KW-0443">Lipid metabolism</keyword>
<feature type="transmembrane region" description="Helical" evidence="9">
    <location>
        <begin position="15"/>
        <end position="35"/>
    </location>
</feature>
<evidence type="ECO:0000313" key="11">
    <source>
        <dbReference type="Proteomes" id="UP000309038"/>
    </source>
</evidence>
<dbReference type="InterPro" id="IPR002347">
    <property type="entry name" value="SDR_fam"/>
</dbReference>
<reference evidence="10 11" key="1">
    <citation type="submission" date="2019-02" db="EMBL/GenBank/DDBJ databases">
        <title>Genome sequencing of the rare red list fungi Phlebia centrifuga.</title>
        <authorList>
            <person name="Buettner E."/>
            <person name="Kellner H."/>
        </authorList>
    </citation>
    <scope>NUCLEOTIDE SEQUENCE [LARGE SCALE GENOMIC DNA]</scope>
    <source>
        <strain evidence="10 11">DSM 108282</strain>
    </source>
</reference>
<dbReference type="SUPFAM" id="SSF51735">
    <property type="entry name" value="NAD(P)-binding Rossmann-fold domains"/>
    <property type="match status" value="1"/>
</dbReference>
<proteinExistence type="inferred from homology"/>
<evidence type="ECO:0000256" key="5">
    <source>
        <dbReference type="ARBA" id="ARBA00023002"/>
    </source>
</evidence>
<evidence type="ECO:0000256" key="4">
    <source>
        <dbReference type="ARBA" id="ARBA00022857"/>
    </source>
</evidence>
<keyword evidence="9" id="KW-0472">Membrane</keyword>
<evidence type="ECO:0000256" key="2">
    <source>
        <dbReference type="ARBA" id="ARBA00022516"/>
    </source>
</evidence>
<dbReference type="GO" id="GO:0016491">
    <property type="term" value="F:oxidoreductase activity"/>
    <property type="evidence" value="ECO:0007669"/>
    <property type="project" value="UniProtKB-KW"/>
</dbReference>
<gene>
    <name evidence="10" type="ORF">EW026_g3553</name>
</gene>